<feature type="compositionally biased region" description="Polar residues" evidence="5">
    <location>
        <begin position="20"/>
        <end position="40"/>
    </location>
</feature>
<evidence type="ECO:0000256" key="5">
    <source>
        <dbReference type="SAM" id="MobiDB-lite"/>
    </source>
</evidence>
<evidence type="ECO:0000256" key="2">
    <source>
        <dbReference type="ARBA" id="ARBA00011402"/>
    </source>
</evidence>
<dbReference type="InterPro" id="IPR019695">
    <property type="entry name" value="Proteasome_act"/>
</dbReference>
<dbReference type="Proteomes" id="UP001448858">
    <property type="component" value="Chromosome"/>
</dbReference>
<dbReference type="GO" id="GO:0000502">
    <property type="term" value="C:proteasome complex"/>
    <property type="evidence" value="ECO:0007669"/>
    <property type="project" value="UniProtKB-KW"/>
</dbReference>
<sequence length="244" mass="25522">MTDENGSAARPDVAPAPGSDTASPSSNPGTRETPSSNPPVSTRAAGDSAPGDTNAPAVPNDGGTDSGKHGHRGDGSSGPAKLRDLVDEPAKVMRIGTMIKQLLEEVRNAPLDDAARNRLAEIHARSLRELEDGLAPELVEELHRVNLPFLDDSVPTDAELRIAQAQMVGWLEGLFRGIQTAIAAQQTANQQMASRLQLRQLPPGTVLAPGVVIGDNGEPRRADPSGPSRSSAQPEPHAGPGQYL</sequence>
<protein>
    <recommendedName>
        <fullName evidence="3">Bacterial proteasome activator</fullName>
    </recommendedName>
</protein>
<feature type="region of interest" description="Disordered" evidence="5">
    <location>
        <begin position="207"/>
        <end position="244"/>
    </location>
</feature>
<evidence type="ECO:0000313" key="7">
    <source>
        <dbReference type="Proteomes" id="UP001448858"/>
    </source>
</evidence>
<feature type="region of interest" description="Disordered" evidence="5">
    <location>
        <begin position="1"/>
        <end position="85"/>
    </location>
</feature>
<evidence type="ECO:0000256" key="4">
    <source>
        <dbReference type="ARBA" id="ARBA00022942"/>
    </source>
</evidence>
<comment type="similarity">
    <text evidence="1">Belongs to the Bpa family.</text>
</comment>
<keyword evidence="4 6" id="KW-0647">Proteasome</keyword>
<reference evidence="6 7" key="1">
    <citation type="submission" date="2024-04" db="EMBL/GenBank/DDBJ databases">
        <title>Arthrobacter sp. from Plains bison fecal sample.</title>
        <authorList>
            <person name="Ruzzini A."/>
        </authorList>
    </citation>
    <scope>NUCLEOTIDE SEQUENCE [LARGE SCALE GENOMIC DNA]</scope>
    <source>
        <strain evidence="6 7">EINP1</strain>
    </source>
</reference>
<evidence type="ECO:0000313" key="6">
    <source>
        <dbReference type="EMBL" id="WZP15235.1"/>
    </source>
</evidence>
<gene>
    <name evidence="6" type="ORF">AAE021_13795</name>
</gene>
<organism evidence="6 7">
    <name type="scientific">Arthrobacter citreus</name>
    <dbReference type="NCBI Taxonomy" id="1670"/>
    <lineage>
        <taxon>Bacteria</taxon>
        <taxon>Bacillati</taxon>
        <taxon>Actinomycetota</taxon>
        <taxon>Actinomycetes</taxon>
        <taxon>Micrococcales</taxon>
        <taxon>Micrococcaceae</taxon>
        <taxon>Arthrobacter</taxon>
    </lineage>
</organism>
<dbReference type="EMBL" id="CP151657">
    <property type="protein sequence ID" value="WZP15235.1"/>
    <property type="molecule type" value="Genomic_DNA"/>
</dbReference>
<comment type="subunit">
    <text evidence="2">Forms a homooligomeric, either hexameric or heptameric, ring-like structure which stacks co-axially with the proteasomal alpha-rings.</text>
</comment>
<evidence type="ECO:0000256" key="3">
    <source>
        <dbReference type="ARBA" id="ARBA00014831"/>
    </source>
</evidence>
<keyword evidence="7" id="KW-1185">Reference proteome</keyword>
<accession>A0ABZ2ZTX2</accession>
<name>A0ABZ2ZTX2_9MICC</name>
<dbReference type="Pfam" id="PF10759">
    <property type="entry name" value="BPA"/>
    <property type="match status" value="1"/>
</dbReference>
<dbReference type="RefSeq" id="WP_342022901.1">
    <property type="nucleotide sequence ID" value="NZ_CP151657.1"/>
</dbReference>
<evidence type="ECO:0000256" key="1">
    <source>
        <dbReference type="ARBA" id="ARBA00006639"/>
    </source>
</evidence>
<proteinExistence type="inferred from homology"/>